<evidence type="ECO:0000313" key="1">
    <source>
        <dbReference type="EMBL" id="MDQ0233677.1"/>
    </source>
</evidence>
<reference evidence="1 2" key="1">
    <citation type="submission" date="2023-07" db="EMBL/GenBank/DDBJ databases">
        <title>Genomic Encyclopedia of Type Strains, Phase IV (KMG-IV): sequencing the most valuable type-strain genomes for metagenomic binning, comparative biology and taxonomic classification.</title>
        <authorList>
            <person name="Goeker M."/>
        </authorList>
    </citation>
    <scope>NUCLEOTIDE SEQUENCE [LARGE SCALE GENOMIC DNA]</scope>
    <source>
        <strain evidence="1 2">DSM 29005</strain>
    </source>
</reference>
<dbReference type="Proteomes" id="UP001234495">
    <property type="component" value="Unassembled WGS sequence"/>
</dbReference>
<protein>
    <submittedName>
        <fullName evidence="1">Uncharacterized protein</fullName>
    </submittedName>
</protein>
<accession>A0ABT9ZPJ0</accession>
<sequence length="156" mass="17991">MLYNQEIATLDAYINQVINEYPVVGITEEALRKVRASGYSTPYYYIHTYGDSFDELFSFYMQNPKVEIDELQNKFNNLKYPTEAITYTIYLYMKEESSKPDKAIFNKIVEGLENMEGIPKGSYSVILNDNLIDKVTSIGIKDNSLERSDPDPIIIK</sequence>
<evidence type="ECO:0000313" key="2">
    <source>
        <dbReference type="Proteomes" id="UP001234495"/>
    </source>
</evidence>
<dbReference type="Pfam" id="PF07901">
    <property type="entry name" value="DUF1672"/>
    <property type="match status" value="1"/>
</dbReference>
<gene>
    <name evidence="1" type="ORF">J2S19_005034</name>
</gene>
<dbReference type="EMBL" id="JAUSUD010000069">
    <property type="protein sequence ID" value="MDQ0233677.1"/>
    <property type="molecule type" value="Genomic_DNA"/>
</dbReference>
<organism evidence="1 2">
    <name type="scientific">Metabacillus malikii</name>
    <dbReference type="NCBI Taxonomy" id="1504265"/>
    <lineage>
        <taxon>Bacteria</taxon>
        <taxon>Bacillati</taxon>
        <taxon>Bacillota</taxon>
        <taxon>Bacilli</taxon>
        <taxon>Bacillales</taxon>
        <taxon>Bacillaceae</taxon>
        <taxon>Metabacillus</taxon>
    </lineage>
</organism>
<proteinExistence type="predicted"/>
<name>A0ABT9ZPJ0_9BACI</name>
<comment type="caution">
    <text evidence="1">The sequence shown here is derived from an EMBL/GenBank/DDBJ whole genome shotgun (WGS) entry which is preliminary data.</text>
</comment>
<keyword evidence="2" id="KW-1185">Reference proteome</keyword>
<dbReference type="InterPro" id="IPR012873">
    <property type="entry name" value="DUF1672"/>
</dbReference>